<organism evidence="1 2">
    <name type="scientific">Flavobacterium kingsejongi</name>
    <dbReference type="NCBI Taxonomy" id="1678728"/>
    <lineage>
        <taxon>Bacteria</taxon>
        <taxon>Pseudomonadati</taxon>
        <taxon>Bacteroidota</taxon>
        <taxon>Flavobacteriia</taxon>
        <taxon>Flavobacteriales</taxon>
        <taxon>Flavobacteriaceae</taxon>
        <taxon>Flavobacterium</taxon>
    </lineage>
</organism>
<dbReference type="GO" id="GO:0051301">
    <property type="term" value="P:cell division"/>
    <property type="evidence" value="ECO:0007669"/>
    <property type="project" value="UniProtKB-KW"/>
</dbReference>
<sequence>MTLLTLQTHIRAPKEIIFDLSRNIDIHILSATQTGEQAISGTTSGLIGLGETVIWSGRHFGIIRYHTSHIPILDYPDYFVDVMTKGHFKSFRHEHRFHYDNGITLMTDTLYYEMPFGVFGALFDRLVLRKYLYGFLQKRNTVLKELAEKPNQ</sequence>
<dbReference type="Proteomes" id="UP000244677">
    <property type="component" value="Chromosome"/>
</dbReference>
<dbReference type="RefSeq" id="WP_108736834.1">
    <property type="nucleotide sequence ID" value="NZ_CP020919.1"/>
</dbReference>
<accession>A0A2S1LNH6</accession>
<evidence type="ECO:0000313" key="2">
    <source>
        <dbReference type="Proteomes" id="UP000244677"/>
    </source>
</evidence>
<keyword evidence="1" id="KW-0132">Cell division</keyword>
<dbReference type="InterPro" id="IPR023393">
    <property type="entry name" value="START-like_dom_sf"/>
</dbReference>
<dbReference type="OrthoDB" id="9801773at2"/>
<dbReference type="EMBL" id="CP020919">
    <property type="protein sequence ID" value="AWG25231.1"/>
    <property type="molecule type" value="Genomic_DNA"/>
</dbReference>
<keyword evidence="2" id="KW-1185">Reference proteome</keyword>
<dbReference type="SUPFAM" id="SSF55961">
    <property type="entry name" value="Bet v1-like"/>
    <property type="match status" value="1"/>
</dbReference>
<name>A0A2S1LNH6_9FLAO</name>
<dbReference type="Gene3D" id="3.30.530.20">
    <property type="match status" value="1"/>
</dbReference>
<evidence type="ECO:0000313" key="1">
    <source>
        <dbReference type="EMBL" id="AWG25231.1"/>
    </source>
</evidence>
<keyword evidence="1" id="KW-0131">Cell cycle</keyword>
<proteinExistence type="predicted"/>
<protein>
    <submittedName>
        <fullName evidence="1">Cell division protein</fullName>
    </submittedName>
</protein>
<dbReference type="AlphaFoldDB" id="A0A2S1LNH6"/>
<dbReference type="CDD" id="cd07820">
    <property type="entry name" value="SRPBCC_3"/>
    <property type="match status" value="1"/>
</dbReference>
<dbReference type="KEGG" id="fki:FK004_08285"/>
<reference evidence="1 2" key="1">
    <citation type="submission" date="2017-04" db="EMBL/GenBank/DDBJ databases">
        <title>Complete genome sequence of Flavobacterium kingsejong AJ004.</title>
        <authorList>
            <person name="Lee P.C."/>
        </authorList>
    </citation>
    <scope>NUCLEOTIDE SEQUENCE [LARGE SCALE GENOMIC DNA]</scope>
    <source>
        <strain evidence="1 2">AJ004</strain>
    </source>
</reference>
<gene>
    <name evidence="1" type="ORF">FK004_08285</name>
</gene>